<dbReference type="RefSeq" id="WP_151134432.1">
    <property type="nucleotide sequence ID" value="NZ_CP043311.1"/>
</dbReference>
<dbReference type="Gene3D" id="2.40.10.220">
    <property type="entry name" value="predicted glycosyltransferase like domains"/>
    <property type="match status" value="1"/>
</dbReference>
<feature type="domain" description="PilZ" evidence="1">
    <location>
        <begin position="2"/>
        <end position="88"/>
    </location>
</feature>
<dbReference type="EMBL" id="CP043311">
    <property type="protein sequence ID" value="QEY63602.1"/>
    <property type="molecule type" value="Genomic_DNA"/>
</dbReference>
<evidence type="ECO:0000313" key="3">
    <source>
        <dbReference type="Proteomes" id="UP000327179"/>
    </source>
</evidence>
<evidence type="ECO:0000313" key="2">
    <source>
        <dbReference type="EMBL" id="QEY63602.1"/>
    </source>
</evidence>
<dbReference type="Proteomes" id="UP000327179">
    <property type="component" value="Chromosome"/>
</dbReference>
<keyword evidence="3" id="KW-1185">Reference proteome</keyword>
<dbReference type="InterPro" id="IPR009875">
    <property type="entry name" value="PilZ_domain"/>
</dbReference>
<sequence>MRQFLRHPTEMPVELVPRKGRHLPLQRLHDISLGGVACNSARAFRRGTAIELCIPLLGEQARFSGTVAWCRKETHDYMIGIAFTDEENMFRARMVEQICLIEQYRKQQEDVVGHALVPEEVAQEWIALHAADFAPV</sequence>
<dbReference type="SUPFAM" id="SSF141371">
    <property type="entry name" value="PilZ domain-like"/>
    <property type="match status" value="1"/>
</dbReference>
<proteinExistence type="predicted"/>
<evidence type="ECO:0000259" key="1">
    <source>
        <dbReference type="Pfam" id="PF07238"/>
    </source>
</evidence>
<dbReference type="GO" id="GO:0035438">
    <property type="term" value="F:cyclic-di-GMP binding"/>
    <property type="evidence" value="ECO:0007669"/>
    <property type="project" value="InterPro"/>
</dbReference>
<dbReference type="AlphaFoldDB" id="A0A5J6QPK1"/>
<accession>A0A5J6QPK1</accession>
<reference evidence="2 3" key="1">
    <citation type="submission" date="2019-08" db="EMBL/GenBank/DDBJ databases">
        <title>Whole-genome Sequencing of e-waste polymer degrading bacterium Pseudomonas sp. strain PE08.</title>
        <authorList>
            <person name="Kirdat K."/>
            <person name="Debbarma P."/>
            <person name="Narawade N."/>
            <person name="Suyal D."/>
            <person name="Thorat V."/>
            <person name="Shouche Y."/>
            <person name="Goel R."/>
            <person name="Yadav A."/>
        </authorList>
    </citation>
    <scope>NUCLEOTIDE SEQUENCE [LARGE SCALE GENOMIC DNA]</scope>
    <source>
        <strain evidence="2 3">PE08</strain>
    </source>
</reference>
<organism evidence="2 3">
    <name type="scientific">Metapseudomonas lalkuanensis</name>
    <dbReference type="NCBI Taxonomy" id="2604832"/>
    <lineage>
        <taxon>Bacteria</taxon>
        <taxon>Pseudomonadati</taxon>
        <taxon>Pseudomonadota</taxon>
        <taxon>Gammaproteobacteria</taxon>
        <taxon>Pseudomonadales</taxon>
        <taxon>Pseudomonadaceae</taxon>
        <taxon>Metapseudomonas</taxon>
    </lineage>
</organism>
<dbReference type="Pfam" id="PF07238">
    <property type="entry name" value="PilZ"/>
    <property type="match status" value="1"/>
</dbReference>
<gene>
    <name evidence="2" type="ORF">FXN65_16600</name>
</gene>
<name>A0A5J6QPK1_9GAMM</name>
<dbReference type="KEGG" id="plal:FXN65_16600"/>
<protein>
    <submittedName>
        <fullName evidence="2">PilZ domain-containing protein</fullName>
    </submittedName>
</protein>